<evidence type="ECO:0000256" key="1">
    <source>
        <dbReference type="SAM" id="MobiDB-lite"/>
    </source>
</evidence>
<feature type="domain" description="DUF7730" evidence="2">
    <location>
        <begin position="114"/>
        <end position="225"/>
    </location>
</feature>
<dbReference type="Proteomes" id="UP001161017">
    <property type="component" value="Unassembled WGS sequence"/>
</dbReference>
<dbReference type="PANTHER" id="PTHR42085">
    <property type="entry name" value="F-BOX DOMAIN-CONTAINING PROTEIN"/>
    <property type="match status" value="1"/>
</dbReference>
<keyword evidence="4" id="KW-1185">Reference proteome</keyword>
<name>A0AA43QW67_9LECA</name>
<gene>
    <name evidence="3" type="ORF">OHK93_003234</name>
</gene>
<comment type="caution">
    <text evidence="3">The sequence shown here is derived from an EMBL/GenBank/DDBJ whole genome shotgun (WGS) entry which is preliminary data.</text>
</comment>
<dbReference type="EMBL" id="JAPUFD010000016">
    <property type="protein sequence ID" value="MDI1492023.1"/>
    <property type="molecule type" value="Genomic_DNA"/>
</dbReference>
<dbReference type="Pfam" id="PF24864">
    <property type="entry name" value="DUF7730"/>
    <property type="match status" value="1"/>
</dbReference>
<protein>
    <recommendedName>
        <fullName evidence="2">DUF7730 domain-containing protein</fullName>
    </recommendedName>
</protein>
<organism evidence="3 4">
    <name type="scientific">Ramalina farinacea</name>
    <dbReference type="NCBI Taxonomy" id="258253"/>
    <lineage>
        <taxon>Eukaryota</taxon>
        <taxon>Fungi</taxon>
        <taxon>Dikarya</taxon>
        <taxon>Ascomycota</taxon>
        <taxon>Pezizomycotina</taxon>
        <taxon>Lecanoromycetes</taxon>
        <taxon>OSLEUM clade</taxon>
        <taxon>Lecanoromycetidae</taxon>
        <taxon>Lecanorales</taxon>
        <taxon>Lecanorineae</taxon>
        <taxon>Ramalinaceae</taxon>
        <taxon>Ramalina</taxon>
    </lineage>
</organism>
<dbReference type="InterPro" id="IPR038883">
    <property type="entry name" value="AN11006-like"/>
</dbReference>
<dbReference type="InterPro" id="IPR056632">
    <property type="entry name" value="DUF7730"/>
</dbReference>
<feature type="region of interest" description="Disordered" evidence="1">
    <location>
        <begin position="53"/>
        <end position="73"/>
    </location>
</feature>
<evidence type="ECO:0000259" key="2">
    <source>
        <dbReference type="Pfam" id="PF24864"/>
    </source>
</evidence>
<accession>A0AA43QW67</accession>
<evidence type="ECO:0000313" key="4">
    <source>
        <dbReference type="Proteomes" id="UP001161017"/>
    </source>
</evidence>
<dbReference type="AlphaFoldDB" id="A0AA43QW67"/>
<proteinExistence type="predicted"/>
<reference evidence="3" key="1">
    <citation type="journal article" date="2023" name="Genome Biol. Evol.">
        <title>First Whole Genome Sequence and Flow Cytometry Genome Size Data for the Lichen-Forming Fungus Ramalina farinacea (Ascomycota).</title>
        <authorList>
            <person name="Llewellyn T."/>
            <person name="Mian S."/>
            <person name="Hill R."/>
            <person name="Leitch I.J."/>
            <person name="Gaya E."/>
        </authorList>
    </citation>
    <scope>NUCLEOTIDE SEQUENCE</scope>
    <source>
        <strain evidence="3">LIQ254RAFAR</strain>
    </source>
</reference>
<dbReference type="PANTHER" id="PTHR42085:SF4">
    <property type="entry name" value="F-BOX DOMAIN-CONTAINING PROTEIN"/>
    <property type="match status" value="1"/>
</dbReference>
<evidence type="ECO:0000313" key="3">
    <source>
        <dbReference type="EMBL" id="MDI1492023.1"/>
    </source>
</evidence>
<sequence>MAAARPIVDLTLDESTISGGRRKQATIDLTDDDALPSGDHMGSVAKMLRSDPIVSPRTSSHGLPSGDKQARQAASRQMHASLLELVDAEYISSGEDEPAPTTRRKRKTIDTFRFLALPPEIRNNVYKLLLTRPPKEPIALPKPTSRAAQRRSAAIRDCKTAQQRKAHKQLFLEILATCRQIHDEASGIIYGCNVFQYRPHLGDVNMTPMLPTRHLQLIKHVKLAVQGNFACRELEKRISDFIACFTRISDLQLETFQLVWYSWRDYVMTASGPLNQALLSMKVGRQMDLKFNGLSRVQASMKGQLEDKFTPAKVKVGIRDEALTNDEVSLASITGR</sequence>